<sequence length="691" mass="79539">MYPGIILGLRQTEGKGDDDDYKIAAHPTCPGPGAHLLQVREVAMMVLMDRLTDKPNWTEKIHNPEILAKWRKEAMTSDFEQDLGVKNPTERTRLISQKAFDFCIAELKCKADFFKESGLIYTLDTYDRDSYGYDTDHHIIKSDVLVKQDLHQQLKDAFDKLMADQATSPDWHPRTNDMVWDIVHPSMYPFVYNRTHFIHDEVVGIEDAIDKWSGKGTVPTQNKTRQPRNGGNPYTLIPDNCWSDTYQWLPSNLAIQDDGTVKFTSYINNLHPNKYREVYSVIEKLIDAAMPAWNHALHGFISLKHSSAMPDGEEEENGQAERFDLPPEIFEDTDDAGIWEDFNPELYEAKKDEVDIDENDIDETIENLHWEDNIEDQDEETVAKWREEAIRHFKWKEMRDPVLPEPLDFSPVRYQTWENIRNKYKEKGLQVYVKMASIELTPEKPKFPQGGWHIEGQLNEQIVATALYYVDSENVTTSSLSFRQRCESEQESLERRVGQSLYDYYEKIYDTQLSRGNGQAVQHFGDVVTQQGRLLAFPNVYQHHVSGFELEDKTKPGHRRFIALWLVNPDIRVISTANVPPQQFDWWFEAVANGGGKGQVPLDVMQLVLDKKSGGVVAGEDAAVVDKLTAGNKVANRLPPEIMDMVRKDAELDGLMTLEEAKEHRLKLMAERSVFDTKTATQFRSFGFCEH</sequence>
<name>A0AAN6XZ23_9PEZI</name>
<dbReference type="Proteomes" id="UP001301769">
    <property type="component" value="Unassembled WGS sequence"/>
</dbReference>
<evidence type="ECO:0000313" key="4">
    <source>
        <dbReference type="Proteomes" id="UP001301769"/>
    </source>
</evidence>
<dbReference type="InterPro" id="IPR049192">
    <property type="entry name" value="DUF4246_C"/>
</dbReference>
<comment type="caution">
    <text evidence="3">The sequence shown here is derived from an EMBL/GenBank/DDBJ whole genome shotgun (WGS) entry which is preliminary data.</text>
</comment>
<keyword evidence="4" id="KW-1185">Reference proteome</keyword>
<reference evidence="3" key="1">
    <citation type="journal article" date="2023" name="Mol. Phylogenet. Evol.">
        <title>Genome-scale phylogeny and comparative genomics of the fungal order Sordariales.</title>
        <authorList>
            <person name="Hensen N."/>
            <person name="Bonometti L."/>
            <person name="Westerberg I."/>
            <person name="Brannstrom I.O."/>
            <person name="Guillou S."/>
            <person name="Cros-Aarteil S."/>
            <person name="Calhoun S."/>
            <person name="Haridas S."/>
            <person name="Kuo A."/>
            <person name="Mondo S."/>
            <person name="Pangilinan J."/>
            <person name="Riley R."/>
            <person name="LaButti K."/>
            <person name="Andreopoulos B."/>
            <person name="Lipzen A."/>
            <person name="Chen C."/>
            <person name="Yan M."/>
            <person name="Daum C."/>
            <person name="Ng V."/>
            <person name="Clum A."/>
            <person name="Steindorff A."/>
            <person name="Ohm R.A."/>
            <person name="Martin F."/>
            <person name="Silar P."/>
            <person name="Natvig D.O."/>
            <person name="Lalanne C."/>
            <person name="Gautier V."/>
            <person name="Ament-Velasquez S.L."/>
            <person name="Kruys A."/>
            <person name="Hutchinson M.I."/>
            <person name="Powell A.J."/>
            <person name="Barry K."/>
            <person name="Miller A.N."/>
            <person name="Grigoriev I.V."/>
            <person name="Debuchy R."/>
            <person name="Gladieux P."/>
            <person name="Hiltunen Thoren M."/>
            <person name="Johannesson H."/>
        </authorList>
    </citation>
    <scope>NUCLEOTIDE SEQUENCE</scope>
    <source>
        <strain evidence="3">PSN293</strain>
    </source>
</reference>
<feature type="domain" description="DUF4246" evidence="2">
    <location>
        <begin position="2"/>
        <end position="73"/>
    </location>
</feature>
<dbReference type="InterPro" id="IPR049207">
    <property type="entry name" value="DUF4246_N"/>
</dbReference>
<dbReference type="AlphaFoldDB" id="A0AAN6XZ23"/>
<accession>A0AAN6XZ23</accession>
<protein>
    <submittedName>
        <fullName evidence="3">Uncharacterized protein</fullName>
    </submittedName>
</protein>
<proteinExistence type="predicted"/>
<dbReference type="PANTHER" id="PTHR33119">
    <property type="entry name" value="IFI3P"/>
    <property type="match status" value="1"/>
</dbReference>
<dbReference type="PANTHER" id="PTHR33119:SF1">
    <property type="entry name" value="FE2OG DIOXYGENASE DOMAIN-CONTAINING PROTEIN"/>
    <property type="match status" value="1"/>
</dbReference>
<evidence type="ECO:0000259" key="2">
    <source>
        <dbReference type="Pfam" id="PF21666"/>
    </source>
</evidence>
<dbReference type="Pfam" id="PF21666">
    <property type="entry name" value="DUF4246_N"/>
    <property type="match status" value="1"/>
</dbReference>
<feature type="domain" description="DUF4246" evidence="1">
    <location>
        <begin position="98"/>
        <end position="589"/>
    </location>
</feature>
<gene>
    <name evidence="3" type="ORF">QBC37DRAFT_296987</name>
</gene>
<dbReference type="Pfam" id="PF14033">
    <property type="entry name" value="DUF4246"/>
    <property type="match status" value="1"/>
</dbReference>
<reference evidence="3" key="2">
    <citation type="submission" date="2023-05" db="EMBL/GenBank/DDBJ databases">
        <authorList>
            <consortium name="Lawrence Berkeley National Laboratory"/>
            <person name="Steindorff A."/>
            <person name="Hensen N."/>
            <person name="Bonometti L."/>
            <person name="Westerberg I."/>
            <person name="Brannstrom I.O."/>
            <person name="Guillou S."/>
            <person name="Cros-Aarteil S."/>
            <person name="Calhoun S."/>
            <person name="Haridas S."/>
            <person name="Kuo A."/>
            <person name="Mondo S."/>
            <person name="Pangilinan J."/>
            <person name="Riley R."/>
            <person name="Labutti K."/>
            <person name="Andreopoulos B."/>
            <person name="Lipzen A."/>
            <person name="Chen C."/>
            <person name="Yanf M."/>
            <person name="Daum C."/>
            <person name="Ng V."/>
            <person name="Clum A."/>
            <person name="Ohm R."/>
            <person name="Martin F."/>
            <person name="Silar P."/>
            <person name="Natvig D."/>
            <person name="Lalanne C."/>
            <person name="Gautier V."/>
            <person name="Ament-Velasquez S.L."/>
            <person name="Kruys A."/>
            <person name="Hutchinson M.I."/>
            <person name="Powell A.J."/>
            <person name="Barry K."/>
            <person name="Miller A.N."/>
            <person name="Grigoriev I.V."/>
            <person name="Debuchy R."/>
            <person name="Gladieux P."/>
            <person name="Thoren M.H."/>
            <person name="Johannesson H."/>
        </authorList>
    </citation>
    <scope>NUCLEOTIDE SEQUENCE</scope>
    <source>
        <strain evidence="3">PSN293</strain>
    </source>
</reference>
<organism evidence="3 4">
    <name type="scientific">Rhypophila decipiens</name>
    <dbReference type="NCBI Taxonomy" id="261697"/>
    <lineage>
        <taxon>Eukaryota</taxon>
        <taxon>Fungi</taxon>
        <taxon>Dikarya</taxon>
        <taxon>Ascomycota</taxon>
        <taxon>Pezizomycotina</taxon>
        <taxon>Sordariomycetes</taxon>
        <taxon>Sordariomycetidae</taxon>
        <taxon>Sordariales</taxon>
        <taxon>Naviculisporaceae</taxon>
        <taxon>Rhypophila</taxon>
    </lineage>
</organism>
<dbReference type="InterPro" id="IPR025340">
    <property type="entry name" value="DUF4246"/>
</dbReference>
<evidence type="ECO:0000259" key="1">
    <source>
        <dbReference type="Pfam" id="PF14033"/>
    </source>
</evidence>
<evidence type="ECO:0000313" key="3">
    <source>
        <dbReference type="EMBL" id="KAK4208321.1"/>
    </source>
</evidence>
<dbReference type="EMBL" id="MU858249">
    <property type="protein sequence ID" value="KAK4208321.1"/>
    <property type="molecule type" value="Genomic_DNA"/>
</dbReference>